<sequence length="71" mass="7952">MGVFGSHVRGEQREDSDVDILVDLGEGVTLIDHVGLQMELSEALGLRVDLTNKKTLKPRIGRRILSELRRL</sequence>
<feature type="domain" description="Polymerase nucleotidyl transferase" evidence="10">
    <location>
        <begin position="2"/>
        <end position="69"/>
    </location>
</feature>
<dbReference type="SUPFAM" id="SSF81301">
    <property type="entry name" value="Nucleotidyltransferase"/>
    <property type="match status" value="1"/>
</dbReference>
<keyword evidence="7" id="KW-0067">ATP-binding</keyword>
<accession>A0ABX2T8P5</accession>
<evidence type="ECO:0000256" key="5">
    <source>
        <dbReference type="ARBA" id="ARBA00022723"/>
    </source>
</evidence>
<keyword evidence="3" id="KW-0808">Transferase</keyword>
<protein>
    <submittedName>
        <fullName evidence="11">Nucleotidyltransferase family protein</fullName>
    </submittedName>
</protein>
<name>A0ABX2T8P5_9PROT</name>
<gene>
    <name evidence="11" type="ORF">HND93_13360</name>
</gene>
<dbReference type="Gene3D" id="3.30.460.10">
    <property type="entry name" value="Beta Polymerase, domain 2"/>
    <property type="match status" value="1"/>
</dbReference>
<evidence type="ECO:0000313" key="12">
    <source>
        <dbReference type="Proteomes" id="UP000584642"/>
    </source>
</evidence>
<keyword evidence="2" id="KW-1277">Toxin-antitoxin system</keyword>
<evidence type="ECO:0000256" key="7">
    <source>
        <dbReference type="ARBA" id="ARBA00022840"/>
    </source>
</evidence>
<dbReference type="PANTHER" id="PTHR33571">
    <property type="entry name" value="SSL8005 PROTEIN"/>
    <property type="match status" value="1"/>
</dbReference>
<evidence type="ECO:0000256" key="2">
    <source>
        <dbReference type="ARBA" id="ARBA00022649"/>
    </source>
</evidence>
<evidence type="ECO:0000256" key="8">
    <source>
        <dbReference type="ARBA" id="ARBA00022842"/>
    </source>
</evidence>
<dbReference type="Pfam" id="PF01909">
    <property type="entry name" value="NTP_transf_2"/>
    <property type="match status" value="1"/>
</dbReference>
<comment type="cofactor">
    <cofactor evidence="1">
        <name>Mg(2+)</name>
        <dbReference type="ChEBI" id="CHEBI:18420"/>
    </cofactor>
</comment>
<dbReference type="CDD" id="cd05403">
    <property type="entry name" value="NT_KNTase_like"/>
    <property type="match status" value="1"/>
</dbReference>
<comment type="caution">
    <text evidence="11">The sequence shown here is derived from an EMBL/GenBank/DDBJ whole genome shotgun (WGS) entry which is preliminary data.</text>
</comment>
<organism evidence="11 12">
    <name type="scientific">Azospirillum oleiclasticum</name>
    <dbReference type="NCBI Taxonomy" id="2735135"/>
    <lineage>
        <taxon>Bacteria</taxon>
        <taxon>Pseudomonadati</taxon>
        <taxon>Pseudomonadota</taxon>
        <taxon>Alphaproteobacteria</taxon>
        <taxon>Rhodospirillales</taxon>
        <taxon>Azospirillaceae</taxon>
        <taxon>Azospirillum</taxon>
    </lineage>
</organism>
<evidence type="ECO:0000256" key="4">
    <source>
        <dbReference type="ARBA" id="ARBA00022695"/>
    </source>
</evidence>
<reference evidence="11 12" key="1">
    <citation type="submission" date="2020-05" db="EMBL/GenBank/DDBJ databases">
        <title>Azospirillum oleiclasticum sp. nov, a nitrogen-fixing and heavy crude oil-emulsifying bacterium isolated from the crude oil of Yumen Oilfield.</title>
        <authorList>
            <person name="Wu D."/>
            <person name="Cai M."/>
            <person name="Zhang X."/>
        </authorList>
    </citation>
    <scope>NUCLEOTIDE SEQUENCE [LARGE SCALE GENOMIC DNA]</scope>
    <source>
        <strain evidence="11 12">ROY-1-1-2</strain>
    </source>
</reference>
<evidence type="ECO:0000256" key="6">
    <source>
        <dbReference type="ARBA" id="ARBA00022741"/>
    </source>
</evidence>
<evidence type="ECO:0000256" key="9">
    <source>
        <dbReference type="ARBA" id="ARBA00038276"/>
    </source>
</evidence>
<evidence type="ECO:0000259" key="10">
    <source>
        <dbReference type="Pfam" id="PF01909"/>
    </source>
</evidence>
<dbReference type="InterPro" id="IPR043519">
    <property type="entry name" value="NT_sf"/>
</dbReference>
<evidence type="ECO:0000313" key="11">
    <source>
        <dbReference type="EMBL" id="NYZ20702.1"/>
    </source>
</evidence>
<keyword evidence="8" id="KW-0460">Magnesium</keyword>
<keyword evidence="4" id="KW-0548">Nucleotidyltransferase</keyword>
<dbReference type="EMBL" id="JABFDB010000008">
    <property type="protein sequence ID" value="NYZ20702.1"/>
    <property type="molecule type" value="Genomic_DNA"/>
</dbReference>
<keyword evidence="12" id="KW-1185">Reference proteome</keyword>
<keyword evidence="5" id="KW-0479">Metal-binding</keyword>
<evidence type="ECO:0000256" key="3">
    <source>
        <dbReference type="ARBA" id="ARBA00022679"/>
    </source>
</evidence>
<proteinExistence type="inferred from homology"/>
<dbReference type="InterPro" id="IPR002934">
    <property type="entry name" value="Polymerase_NTP_transf_dom"/>
</dbReference>
<dbReference type="PANTHER" id="PTHR33571:SF12">
    <property type="entry name" value="BSL3053 PROTEIN"/>
    <property type="match status" value="1"/>
</dbReference>
<keyword evidence="6" id="KW-0547">Nucleotide-binding</keyword>
<dbReference type="InterPro" id="IPR052038">
    <property type="entry name" value="Type-VII_TA_antitoxin"/>
</dbReference>
<comment type="similarity">
    <text evidence="9">Belongs to the MntA antitoxin family.</text>
</comment>
<dbReference type="Proteomes" id="UP000584642">
    <property type="component" value="Unassembled WGS sequence"/>
</dbReference>
<evidence type="ECO:0000256" key="1">
    <source>
        <dbReference type="ARBA" id="ARBA00001946"/>
    </source>
</evidence>